<sequence>MHVGWISYHSYQTHTKRIRCFSFVVRVSSFIAKGEEDQSIKGVRICRNSPAVSHLFFADDTLLFGEASNRALANIKRILEVYGRASGQLINYGKSCCFFSSNTPMDERDRLSQVIGIRRDASLGNYLGLPTDLNQTRHKTFS</sequence>
<keyword evidence="2" id="KW-1185">Reference proteome</keyword>
<reference evidence="1" key="1">
    <citation type="submission" date="2022-02" db="EMBL/GenBank/DDBJ databases">
        <title>Plant Genome Project.</title>
        <authorList>
            <person name="Zhang R.-G."/>
        </authorList>
    </citation>
    <scope>NUCLEOTIDE SEQUENCE</scope>
    <source>
        <strain evidence="1">AT1</strain>
    </source>
</reference>
<comment type="caution">
    <text evidence="1">The sequence shown here is derived from an EMBL/GenBank/DDBJ whole genome shotgun (WGS) entry which is preliminary data.</text>
</comment>
<protein>
    <submittedName>
        <fullName evidence="1">Uncharacterized protein</fullName>
    </submittedName>
</protein>
<accession>A0ACC0LWX7</accession>
<proteinExistence type="predicted"/>
<organism evidence="1 2">
    <name type="scientific">Rhododendron molle</name>
    <name type="common">Chinese azalea</name>
    <name type="synonym">Azalea mollis</name>
    <dbReference type="NCBI Taxonomy" id="49168"/>
    <lineage>
        <taxon>Eukaryota</taxon>
        <taxon>Viridiplantae</taxon>
        <taxon>Streptophyta</taxon>
        <taxon>Embryophyta</taxon>
        <taxon>Tracheophyta</taxon>
        <taxon>Spermatophyta</taxon>
        <taxon>Magnoliopsida</taxon>
        <taxon>eudicotyledons</taxon>
        <taxon>Gunneridae</taxon>
        <taxon>Pentapetalae</taxon>
        <taxon>asterids</taxon>
        <taxon>Ericales</taxon>
        <taxon>Ericaceae</taxon>
        <taxon>Ericoideae</taxon>
        <taxon>Rhodoreae</taxon>
        <taxon>Rhododendron</taxon>
    </lineage>
</organism>
<dbReference type="Proteomes" id="UP001062846">
    <property type="component" value="Chromosome 11"/>
</dbReference>
<evidence type="ECO:0000313" key="1">
    <source>
        <dbReference type="EMBL" id="KAI8532839.1"/>
    </source>
</evidence>
<dbReference type="EMBL" id="CM046398">
    <property type="protein sequence ID" value="KAI8532839.1"/>
    <property type="molecule type" value="Genomic_DNA"/>
</dbReference>
<evidence type="ECO:0000313" key="2">
    <source>
        <dbReference type="Proteomes" id="UP001062846"/>
    </source>
</evidence>
<name>A0ACC0LWX7_RHOML</name>
<gene>
    <name evidence="1" type="ORF">RHMOL_Rhmol11G0245700</name>
</gene>